<keyword evidence="2" id="KW-0812">Transmembrane</keyword>
<evidence type="ECO:0000313" key="6">
    <source>
        <dbReference type="Proteomes" id="UP001432075"/>
    </source>
</evidence>
<sequence length="354" mass="36451">MIQQRRRGAYRHRSAAALAALSLAGALAVAGCSADGSGSSSDKAAVGEAAAKPQEGAAAPAQGKAGAGAAAAPAAPKDGQQPAAARPHVIRTATLGIETPDAQKALAAARTATEGAGGYVGNESTKRGADGRMTSTLTLRVPGERFDSVLGAMEGSGKLLNRKVEAQDVTEKVADVDSRVKSQQASVVRVREMMDKASALGDVVMLESELSKRQSDLESLLAQQTALKDQTSMGTITVEVSEPPVERAAPEKEKEPTFMDALRGGWNVFAGLVRKLGLAVAAVLPFAVTAALVVAGVRIYRRYRPAKPKAGLVPKWGPAVPAARRAPQAPAPGPNPGPDPDTKPKPNPDPDTEN</sequence>
<name>A0ABZ1RHP3_9ACTN</name>
<dbReference type="Proteomes" id="UP001432075">
    <property type="component" value="Chromosome"/>
</dbReference>
<proteinExistence type="predicted"/>
<dbReference type="RefSeq" id="WP_328775711.1">
    <property type="nucleotide sequence ID" value="NZ_CP108057.1"/>
</dbReference>
<gene>
    <name evidence="5" type="ORF">OHU17_09325</name>
</gene>
<feature type="domain" description="DUF4349" evidence="4">
    <location>
        <begin position="88"/>
        <end position="297"/>
    </location>
</feature>
<dbReference type="PROSITE" id="PS51257">
    <property type="entry name" value="PROKAR_LIPOPROTEIN"/>
    <property type="match status" value="1"/>
</dbReference>
<evidence type="ECO:0000256" key="1">
    <source>
        <dbReference type="SAM" id="MobiDB-lite"/>
    </source>
</evidence>
<feature type="compositionally biased region" description="Low complexity" evidence="1">
    <location>
        <begin position="31"/>
        <end position="85"/>
    </location>
</feature>
<keyword evidence="6" id="KW-1185">Reference proteome</keyword>
<keyword evidence="2" id="KW-1133">Transmembrane helix</keyword>
<dbReference type="EMBL" id="CP108057">
    <property type="protein sequence ID" value="WUO46024.1"/>
    <property type="molecule type" value="Genomic_DNA"/>
</dbReference>
<evidence type="ECO:0000256" key="3">
    <source>
        <dbReference type="SAM" id="SignalP"/>
    </source>
</evidence>
<feature type="compositionally biased region" description="Low complexity" evidence="1">
    <location>
        <begin position="318"/>
        <end position="328"/>
    </location>
</feature>
<protein>
    <submittedName>
        <fullName evidence="5">DUF4349 domain-containing protein</fullName>
    </submittedName>
</protein>
<feature type="transmembrane region" description="Helical" evidence="2">
    <location>
        <begin position="276"/>
        <end position="300"/>
    </location>
</feature>
<keyword evidence="3" id="KW-0732">Signal</keyword>
<feature type="signal peptide" evidence="3">
    <location>
        <begin position="1"/>
        <end position="30"/>
    </location>
</feature>
<accession>A0ABZ1RHP3</accession>
<organism evidence="5 6">
    <name type="scientific">Streptomyces goshikiensis</name>
    <dbReference type="NCBI Taxonomy" id="1942"/>
    <lineage>
        <taxon>Bacteria</taxon>
        <taxon>Bacillati</taxon>
        <taxon>Actinomycetota</taxon>
        <taxon>Actinomycetes</taxon>
        <taxon>Kitasatosporales</taxon>
        <taxon>Streptomycetaceae</taxon>
        <taxon>Streptomyces</taxon>
    </lineage>
</organism>
<evidence type="ECO:0000313" key="5">
    <source>
        <dbReference type="EMBL" id="WUO46024.1"/>
    </source>
</evidence>
<reference evidence="5" key="1">
    <citation type="submission" date="2022-10" db="EMBL/GenBank/DDBJ databases">
        <title>The complete genomes of actinobacterial strains from the NBC collection.</title>
        <authorList>
            <person name="Joergensen T.S."/>
            <person name="Alvarez Arevalo M."/>
            <person name="Sterndorff E.B."/>
            <person name="Faurdal D."/>
            <person name="Vuksanovic O."/>
            <person name="Mourched A.-S."/>
            <person name="Charusanti P."/>
            <person name="Shaw S."/>
            <person name="Blin K."/>
            <person name="Weber T."/>
        </authorList>
    </citation>
    <scope>NUCLEOTIDE SEQUENCE</scope>
    <source>
        <strain evidence="5">NBC_00283</strain>
    </source>
</reference>
<feature type="chain" id="PRO_5046684910" evidence="3">
    <location>
        <begin position="31"/>
        <end position="354"/>
    </location>
</feature>
<feature type="compositionally biased region" description="Pro residues" evidence="1">
    <location>
        <begin position="329"/>
        <end position="339"/>
    </location>
</feature>
<evidence type="ECO:0000256" key="2">
    <source>
        <dbReference type="SAM" id="Phobius"/>
    </source>
</evidence>
<feature type="region of interest" description="Disordered" evidence="1">
    <location>
        <begin position="31"/>
        <end position="86"/>
    </location>
</feature>
<evidence type="ECO:0000259" key="4">
    <source>
        <dbReference type="Pfam" id="PF14257"/>
    </source>
</evidence>
<feature type="region of interest" description="Disordered" evidence="1">
    <location>
        <begin position="311"/>
        <end position="354"/>
    </location>
</feature>
<keyword evidence="2" id="KW-0472">Membrane</keyword>
<dbReference type="Pfam" id="PF14257">
    <property type="entry name" value="DUF4349"/>
    <property type="match status" value="1"/>
</dbReference>
<dbReference type="InterPro" id="IPR025645">
    <property type="entry name" value="DUF4349"/>
</dbReference>